<evidence type="ECO:0000313" key="2">
    <source>
        <dbReference type="EMBL" id="KUI65012.1"/>
    </source>
</evidence>
<dbReference type="Gene3D" id="2.130.10.10">
    <property type="entry name" value="YVTN repeat-like/Quinoprotein amine dehydrogenase"/>
    <property type="match status" value="1"/>
</dbReference>
<protein>
    <submittedName>
        <fullName evidence="2">WD repeat-containing protein WRAP73</fullName>
    </submittedName>
</protein>
<dbReference type="InterPro" id="IPR052778">
    <property type="entry name" value="Centrosome-WD_assoc"/>
</dbReference>
<evidence type="ECO:0000313" key="3">
    <source>
        <dbReference type="Proteomes" id="UP000078559"/>
    </source>
</evidence>
<name>A0A194VLY7_CYTMA</name>
<dbReference type="OrthoDB" id="308690at2759"/>
<evidence type="ECO:0000256" key="1">
    <source>
        <dbReference type="SAM" id="MobiDB-lite"/>
    </source>
</evidence>
<gene>
    <name evidence="2" type="ORF">VM1G_00165</name>
</gene>
<dbReference type="GO" id="GO:1990811">
    <property type="term" value="C:MWP complex"/>
    <property type="evidence" value="ECO:0007669"/>
    <property type="project" value="TreeGrafter"/>
</dbReference>
<dbReference type="InterPro" id="IPR015943">
    <property type="entry name" value="WD40/YVTN_repeat-like_dom_sf"/>
</dbReference>
<dbReference type="AlphaFoldDB" id="A0A194VLY7"/>
<dbReference type="PANTHER" id="PTHR16220">
    <property type="entry name" value="WD REPEAT PROTEIN 8-RELATED"/>
    <property type="match status" value="1"/>
</dbReference>
<dbReference type="GO" id="GO:0005815">
    <property type="term" value="C:microtubule organizing center"/>
    <property type="evidence" value="ECO:0007669"/>
    <property type="project" value="TreeGrafter"/>
</dbReference>
<accession>A0A194VLY7</accession>
<feature type="region of interest" description="Disordered" evidence="1">
    <location>
        <begin position="292"/>
        <end position="324"/>
    </location>
</feature>
<proteinExistence type="predicted"/>
<dbReference type="GO" id="GO:1990810">
    <property type="term" value="P:microtubule anchoring at mitotic spindle pole body"/>
    <property type="evidence" value="ECO:0007669"/>
    <property type="project" value="TreeGrafter"/>
</dbReference>
<dbReference type="EMBL" id="CM003098">
    <property type="protein sequence ID" value="KUI65012.1"/>
    <property type="molecule type" value="Genomic_DNA"/>
</dbReference>
<organism evidence="2 3">
    <name type="scientific">Cytospora mali</name>
    <name type="common">Apple Valsa canker fungus</name>
    <name type="synonym">Valsa mali</name>
    <dbReference type="NCBI Taxonomy" id="578113"/>
    <lineage>
        <taxon>Eukaryota</taxon>
        <taxon>Fungi</taxon>
        <taxon>Dikarya</taxon>
        <taxon>Ascomycota</taxon>
        <taxon>Pezizomycotina</taxon>
        <taxon>Sordariomycetes</taxon>
        <taxon>Sordariomycetidae</taxon>
        <taxon>Diaporthales</taxon>
        <taxon>Cytosporaceae</taxon>
        <taxon>Cytospora</taxon>
    </lineage>
</organism>
<reference evidence="2" key="1">
    <citation type="submission" date="2014-12" db="EMBL/GenBank/DDBJ databases">
        <title>Genome Sequence of Valsa Canker Pathogens Uncovers a Specific Adaption of Colonization on Woody Bark.</title>
        <authorList>
            <person name="Yin Z."/>
            <person name="Liu H."/>
            <person name="Gao X."/>
            <person name="Li Z."/>
            <person name="Song N."/>
            <person name="Ke X."/>
            <person name="Dai Q."/>
            <person name="Wu Y."/>
            <person name="Sun Y."/>
            <person name="Xu J.-R."/>
            <person name="Kang Z.K."/>
            <person name="Wang L."/>
            <person name="Huang L."/>
        </authorList>
    </citation>
    <scope>NUCLEOTIDE SEQUENCE [LARGE SCALE GENOMIC DNA]</scope>
    <source>
        <strain evidence="2">03-8</strain>
    </source>
</reference>
<sequence>MISIHHPATRDVQRSWFPDTVDAQGLMWSPDGKWLVTWEAAAHGHKILFYTADGNLFKAWSGPQYLAAADTDISLGPGVKLVEYSADARLLAIGDSSRRICILNMATATESLRLQHPNSIVPTDALQVWQEQVENSGHHFVRALQSISPPNGQTASNTPPQSGCASMAFDASSVLLAARLDDAPSTIWIWDTTTAELRAVLLFHGNISRFSWHPAIRETLLIVCEGDSYNSLAFLWDPLSSGPKALDFSDRLSGDKLQVHWLNIHGLEPGALLVSDSRQYLLTSLAVDEGEPVPWSSDGDSSTLLSKISPHSGDAHLDDEYEEEASELDDTFYFKRA</sequence>
<dbReference type="Proteomes" id="UP000078559">
    <property type="component" value="Chromosome 1"/>
</dbReference>
<keyword evidence="3" id="KW-1185">Reference proteome</keyword>
<dbReference type="PANTHER" id="PTHR16220:SF0">
    <property type="entry name" value="WD REPEAT-CONTAINING PROTEIN WRAP73"/>
    <property type="match status" value="1"/>
</dbReference>
<dbReference type="SUPFAM" id="SSF82171">
    <property type="entry name" value="DPP6 N-terminal domain-like"/>
    <property type="match status" value="1"/>
</dbReference>